<sequence>MTFAAQSSVRIVLATLYATAIAACAPVPAGNDGAPSSAQRPQVQEPLVDLRGTSWQLVNFQSSDDDIGTLVPPNREGYTLTLNADGTASLRLDCNRASSRWTADPVAARSGAITFEPGAMTRAFCGEAAMDTRIAADLPNLRSWVIADGDLYLALIADGGIYRWTPAPAP</sequence>
<dbReference type="Proteomes" id="UP001595378">
    <property type="component" value="Unassembled WGS sequence"/>
</dbReference>
<organism evidence="3 4">
    <name type="scientific">Alteraurantiacibacter lauratis</name>
    <dbReference type="NCBI Taxonomy" id="2054627"/>
    <lineage>
        <taxon>Bacteria</taxon>
        <taxon>Pseudomonadati</taxon>
        <taxon>Pseudomonadota</taxon>
        <taxon>Alphaproteobacteria</taxon>
        <taxon>Sphingomonadales</taxon>
        <taxon>Erythrobacteraceae</taxon>
        <taxon>Alteraurantiacibacter</taxon>
    </lineage>
</organism>
<protein>
    <submittedName>
        <fullName evidence="3">META domain-containing protein</fullName>
    </submittedName>
</protein>
<dbReference type="EMBL" id="JBHRSU010000027">
    <property type="protein sequence ID" value="MFC3100831.1"/>
    <property type="molecule type" value="Genomic_DNA"/>
</dbReference>
<dbReference type="InterPro" id="IPR038670">
    <property type="entry name" value="HslJ-like_sf"/>
</dbReference>
<dbReference type="RefSeq" id="WP_336920416.1">
    <property type="nucleotide sequence ID" value="NZ_JBANRN010000017.1"/>
</dbReference>
<dbReference type="InterPro" id="IPR005184">
    <property type="entry name" value="DUF306_Meta_HslJ"/>
</dbReference>
<proteinExistence type="predicted"/>
<accession>A0ABV7EGZ1</accession>
<feature type="domain" description="DUF306" evidence="2">
    <location>
        <begin position="49"/>
        <end position="154"/>
    </location>
</feature>
<name>A0ABV7EGZ1_9SPHN</name>
<evidence type="ECO:0000259" key="2">
    <source>
        <dbReference type="Pfam" id="PF03724"/>
    </source>
</evidence>
<dbReference type="Gene3D" id="2.40.128.270">
    <property type="match status" value="1"/>
</dbReference>
<feature type="signal peptide" evidence="1">
    <location>
        <begin position="1"/>
        <end position="22"/>
    </location>
</feature>
<keyword evidence="4" id="KW-1185">Reference proteome</keyword>
<reference evidence="4" key="1">
    <citation type="journal article" date="2019" name="Int. J. Syst. Evol. Microbiol.">
        <title>The Global Catalogue of Microorganisms (GCM) 10K type strain sequencing project: providing services to taxonomists for standard genome sequencing and annotation.</title>
        <authorList>
            <consortium name="The Broad Institute Genomics Platform"/>
            <consortium name="The Broad Institute Genome Sequencing Center for Infectious Disease"/>
            <person name="Wu L."/>
            <person name="Ma J."/>
        </authorList>
    </citation>
    <scope>NUCLEOTIDE SEQUENCE [LARGE SCALE GENOMIC DNA]</scope>
    <source>
        <strain evidence="4">KCTC 52606</strain>
    </source>
</reference>
<comment type="caution">
    <text evidence="3">The sequence shown here is derived from an EMBL/GenBank/DDBJ whole genome shotgun (WGS) entry which is preliminary data.</text>
</comment>
<evidence type="ECO:0000256" key="1">
    <source>
        <dbReference type="SAM" id="SignalP"/>
    </source>
</evidence>
<gene>
    <name evidence="3" type="ORF">ACFODK_08025</name>
</gene>
<feature type="chain" id="PRO_5045494995" evidence="1">
    <location>
        <begin position="23"/>
        <end position="170"/>
    </location>
</feature>
<evidence type="ECO:0000313" key="4">
    <source>
        <dbReference type="Proteomes" id="UP001595378"/>
    </source>
</evidence>
<dbReference type="Pfam" id="PF03724">
    <property type="entry name" value="META"/>
    <property type="match status" value="1"/>
</dbReference>
<evidence type="ECO:0000313" key="3">
    <source>
        <dbReference type="EMBL" id="MFC3100831.1"/>
    </source>
</evidence>
<keyword evidence="1" id="KW-0732">Signal</keyword>